<feature type="domain" description="Alpha-carbonic anhydrase" evidence="12">
    <location>
        <begin position="78"/>
        <end position="298"/>
    </location>
</feature>
<dbReference type="GO" id="GO:0008270">
    <property type="term" value="F:zinc ion binding"/>
    <property type="evidence" value="ECO:0007669"/>
    <property type="project" value="UniProtKB-UniRule"/>
</dbReference>
<dbReference type="InterPro" id="IPR018338">
    <property type="entry name" value="Carbonic_anhydrase_a-class_CS"/>
</dbReference>
<dbReference type="KEGG" id="ppru:FDP22_07220"/>
<accession>A0A5B8FTC6</accession>
<dbReference type="OrthoDB" id="5327615at2"/>
<dbReference type="InterPro" id="IPR036398">
    <property type="entry name" value="CA_dom_sf"/>
</dbReference>
<dbReference type="Pfam" id="PF00194">
    <property type="entry name" value="Carb_anhydrase"/>
    <property type="match status" value="1"/>
</dbReference>
<dbReference type="PROSITE" id="PS00162">
    <property type="entry name" value="ALPHA_CA_1"/>
    <property type="match status" value="1"/>
</dbReference>
<feature type="compositionally biased region" description="Basic and acidic residues" evidence="11">
    <location>
        <begin position="14"/>
        <end position="30"/>
    </location>
</feature>
<dbReference type="SUPFAM" id="SSF51069">
    <property type="entry name" value="Carbonic anhydrase"/>
    <property type="match status" value="1"/>
</dbReference>
<evidence type="ECO:0000256" key="9">
    <source>
        <dbReference type="ARBA" id="ARBA00048348"/>
    </source>
</evidence>
<dbReference type="AlphaFoldDB" id="A0A5B8FTC6"/>
<comment type="cofactor">
    <cofactor evidence="1 10">
        <name>Zn(2+)</name>
        <dbReference type="ChEBI" id="CHEBI:29105"/>
    </cofactor>
</comment>
<dbReference type="Proteomes" id="UP000305888">
    <property type="component" value="Chromosome"/>
</dbReference>
<organism evidence="13 14">
    <name type="scientific">Paroceanicella profunda</name>
    <dbReference type="NCBI Taxonomy" id="2579971"/>
    <lineage>
        <taxon>Bacteria</taxon>
        <taxon>Pseudomonadati</taxon>
        <taxon>Pseudomonadota</taxon>
        <taxon>Alphaproteobacteria</taxon>
        <taxon>Rhodobacterales</taxon>
        <taxon>Paracoccaceae</taxon>
        <taxon>Paroceanicella</taxon>
    </lineage>
</organism>
<dbReference type="InterPro" id="IPR001148">
    <property type="entry name" value="CA_dom"/>
</dbReference>
<comment type="catalytic activity">
    <reaction evidence="9 10">
        <text>hydrogencarbonate + H(+) = CO2 + H2O</text>
        <dbReference type="Rhea" id="RHEA:10748"/>
        <dbReference type="ChEBI" id="CHEBI:15377"/>
        <dbReference type="ChEBI" id="CHEBI:15378"/>
        <dbReference type="ChEBI" id="CHEBI:16526"/>
        <dbReference type="ChEBI" id="CHEBI:17544"/>
        <dbReference type="EC" id="4.2.1.1"/>
    </reaction>
</comment>
<dbReference type="CDD" id="cd03124">
    <property type="entry name" value="alpha_CA_prokaryotic_like"/>
    <property type="match status" value="1"/>
</dbReference>
<name>A0A5B8FTC6_9RHOB</name>
<reference evidence="13 14" key="1">
    <citation type="submission" date="2019-06" db="EMBL/GenBank/DDBJ databases">
        <title>Genome sequence of Rhodobacteraceae bacterium D4M1.</title>
        <authorList>
            <person name="Cao J."/>
        </authorList>
    </citation>
    <scope>NUCLEOTIDE SEQUENCE [LARGE SCALE GENOMIC DNA]</scope>
    <source>
        <strain evidence="13 14">D4M1</strain>
    </source>
</reference>
<evidence type="ECO:0000313" key="14">
    <source>
        <dbReference type="Proteomes" id="UP000305888"/>
    </source>
</evidence>
<keyword evidence="14" id="KW-1185">Reference proteome</keyword>
<dbReference type="PANTHER" id="PTHR18952:SF265">
    <property type="entry name" value="CARBONIC ANHYDRASE"/>
    <property type="match status" value="1"/>
</dbReference>
<dbReference type="EMBL" id="CP040818">
    <property type="protein sequence ID" value="QDL91595.1"/>
    <property type="molecule type" value="Genomic_DNA"/>
</dbReference>
<evidence type="ECO:0000256" key="6">
    <source>
        <dbReference type="ARBA" id="ARBA00022723"/>
    </source>
</evidence>
<gene>
    <name evidence="13" type="ORF">FDP22_07220</name>
</gene>
<proteinExistence type="inferred from homology"/>
<dbReference type="InterPro" id="IPR023561">
    <property type="entry name" value="Carbonic_anhydrase_a-class"/>
</dbReference>
<dbReference type="SMART" id="SM01057">
    <property type="entry name" value="Carb_anhydrase"/>
    <property type="match status" value="1"/>
</dbReference>
<dbReference type="InterPro" id="IPR041891">
    <property type="entry name" value="Alpha_CA_prokaryot-like"/>
</dbReference>
<protein>
    <recommendedName>
        <fullName evidence="5 10">Carbonic anhydrase</fullName>
        <ecNumber evidence="4 10">4.2.1.1</ecNumber>
    </recommendedName>
</protein>
<evidence type="ECO:0000256" key="4">
    <source>
        <dbReference type="ARBA" id="ARBA00012925"/>
    </source>
</evidence>
<evidence type="ECO:0000256" key="7">
    <source>
        <dbReference type="ARBA" id="ARBA00022833"/>
    </source>
</evidence>
<evidence type="ECO:0000256" key="1">
    <source>
        <dbReference type="ARBA" id="ARBA00001947"/>
    </source>
</evidence>
<evidence type="ECO:0000256" key="8">
    <source>
        <dbReference type="ARBA" id="ARBA00023239"/>
    </source>
</evidence>
<dbReference type="EC" id="4.2.1.1" evidence="4 10"/>
<evidence type="ECO:0000256" key="5">
    <source>
        <dbReference type="ARBA" id="ARBA00014628"/>
    </source>
</evidence>
<feature type="region of interest" description="Disordered" evidence="11">
    <location>
        <begin position="1"/>
        <end position="33"/>
    </location>
</feature>
<keyword evidence="8 10" id="KW-0456">Lyase</keyword>
<dbReference type="PANTHER" id="PTHR18952">
    <property type="entry name" value="CARBONIC ANHYDRASE"/>
    <property type="match status" value="1"/>
</dbReference>
<comment type="function">
    <text evidence="2 10">Reversible hydration of carbon dioxide.</text>
</comment>
<evidence type="ECO:0000256" key="3">
    <source>
        <dbReference type="ARBA" id="ARBA00010718"/>
    </source>
</evidence>
<sequence>MSGRTLPEAVAPQHDADDAKPRKTDPRREGNLNPRRALFRRAIVCGGTRMPSPRFATFCVAAVLACTLPHAPRAAGQVHWDYTGHGGPAHWSDLSADWEACGAGRQQSPIDLGKATAALLSKVELHWAQAEWTVVNNGHTIQANAETAGYAMIDGERYDLKQFHFHAPSEHTVGGAHFPMEVHFVHADADGRLAVIGVMLQAGGNNSLFRTLMFLAPKQEGAESPAGQIEPRELVSDVSRVIRYQGSLTTPPCSETVLWTVLKQPIFVNQRDIDAFTAMFPMNARPVQPLYRRFVLEN</sequence>
<dbReference type="GO" id="GO:0004089">
    <property type="term" value="F:carbonate dehydratase activity"/>
    <property type="evidence" value="ECO:0007669"/>
    <property type="project" value="UniProtKB-UniRule"/>
</dbReference>
<keyword evidence="6 10" id="KW-0479">Metal-binding</keyword>
<dbReference type="Gene3D" id="3.10.200.10">
    <property type="entry name" value="Alpha carbonic anhydrase"/>
    <property type="match status" value="1"/>
</dbReference>
<dbReference type="PROSITE" id="PS51144">
    <property type="entry name" value="ALPHA_CA_2"/>
    <property type="match status" value="1"/>
</dbReference>
<evidence type="ECO:0000256" key="10">
    <source>
        <dbReference type="RuleBase" id="RU367011"/>
    </source>
</evidence>
<evidence type="ECO:0000256" key="11">
    <source>
        <dbReference type="SAM" id="MobiDB-lite"/>
    </source>
</evidence>
<comment type="similarity">
    <text evidence="3 10">Belongs to the alpha-carbonic anhydrase family.</text>
</comment>
<keyword evidence="7 10" id="KW-0862">Zinc</keyword>
<evidence type="ECO:0000313" key="13">
    <source>
        <dbReference type="EMBL" id="QDL91595.1"/>
    </source>
</evidence>
<evidence type="ECO:0000256" key="2">
    <source>
        <dbReference type="ARBA" id="ARBA00002904"/>
    </source>
</evidence>
<evidence type="ECO:0000259" key="12">
    <source>
        <dbReference type="PROSITE" id="PS51144"/>
    </source>
</evidence>